<dbReference type="Gene3D" id="1.10.580.10">
    <property type="entry name" value="Citrate Synthase, domain 1"/>
    <property type="match status" value="1"/>
</dbReference>
<feature type="active site" evidence="8">
    <location>
        <position position="364"/>
    </location>
</feature>
<keyword evidence="11" id="KW-0012">Acyltransferase</keyword>
<dbReference type="PANTHER" id="PTHR42871:SF1">
    <property type="entry name" value="CITRATE SYNTHASE"/>
    <property type="match status" value="1"/>
</dbReference>
<dbReference type="InterPro" id="IPR024176">
    <property type="entry name" value="Citrate_synthase_bac-typ"/>
</dbReference>
<dbReference type="Gene3D" id="1.10.230.10">
    <property type="entry name" value="Cytochrome P450-Terp, domain 2"/>
    <property type="match status" value="1"/>
</dbReference>
<dbReference type="Gene3D" id="2.20.28.60">
    <property type="match status" value="1"/>
</dbReference>
<protein>
    <recommendedName>
        <fullName evidence="6 7">Citrate synthase</fullName>
    </recommendedName>
</protein>
<evidence type="ECO:0000256" key="2">
    <source>
        <dbReference type="ARBA" id="ARBA00010566"/>
    </source>
</evidence>
<dbReference type="InterPro" id="IPR002020">
    <property type="entry name" value="Citrate_synthase"/>
</dbReference>
<dbReference type="Proteomes" id="UP000552683">
    <property type="component" value="Unassembled WGS sequence"/>
</dbReference>
<dbReference type="FunFam" id="1.10.230.10:FF:000002">
    <property type="entry name" value="Citrate synthase"/>
    <property type="match status" value="1"/>
</dbReference>
<dbReference type="InterPro" id="IPR036969">
    <property type="entry name" value="Citrate_synthase_sf"/>
</dbReference>
<dbReference type="CDD" id="cd06114">
    <property type="entry name" value="EcCS_like"/>
    <property type="match status" value="1"/>
</dbReference>
<dbReference type="GO" id="GO:0006099">
    <property type="term" value="P:tricarboxylic acid cycle"/>
    <property type="evidence" value="ECO:0007669"/>
    <property type="project" value="UniProtKB-UniRule"/>
</dbReference>
<evidence type="ECO:0000313" key="11">
    <source>
        <dbReference type="EMBL" id="MBC2882857.1"/>
    </source>
</evidence>
<dbReference type="GO" id="GO:0005737">
    <property type="term" value="C:cytoplasm"/>
    <property type="evidence" value="ECO:0007669"/>
    <property type="project" value="InterPro"/>
</dbReference>
<keyword evidence="4 7" id="KW-0808">Transferase</keyword>
<dbReference type="InterPro" id="IPR019810">
    <property type="entry name" value="Citrate_synthase_AS"/>
</dbReference>
<accession>A0A842J4W8</accession>
<dbReference type="NCBIfam" id="NF004126">
    <property type="entry name" value="PRK05614.1"/>
    <property type="match status" value="1"/>
</dbReference>
<evidence type="ECO:0000256" key="10">
    <source>
        <dbReference type="RuleBase" id="RU003406"/>
    </source>
</evidence>
<evidence type="ECO:0000256" key="5">
    <source>
        <dbReference type="ARBA" id="ARBA00049288"/>
    </source>
</evidence>
<dbReference type="GO" id="GO:0036440">
    <property type="term" value="F:citrate synthase activity"/>
    <property type="evidence" value="ECO:0007669"/>
    <property type="project" value="UniProtKB-EC"/>
</dbReference>
<dbReference type="PROSITE" id="PS00480">
    <property type="entry name" value="CITRATE_SYNTHASE"/>
    <property type="match status" value="1"/>
</dbReference>
<comment type="pathway">
    <text evidence="1 9">Carbohydrate metabolism; tricarboxylic acid cycle; isocitrate from oxaloacetate: step 1/2.</text>
</comment>
<dbReference type="AlphaFoldDB" id="A0A842J4W8"/>
<name>A0A842J4W8_9BACT</name>
<dbReference type="InterPro" id="IPR016142">
    <property type="entry name" value="Citrate_synth-like_lrg_a-sub"/>
</dbReference>
<dbReference type="SUPFAM" id="SSF48256">
    <property type="entry name" value="Citrate synthase"/>
    <property type="match status" value="1"/>
</dbReference>
<dbReference type="Pfam" id="PF00285">
    <property type="entry name" value="Citrate_synt"/>
    <property type="match status" value="1"/>
</dbReference>
<evidence type="ECO:0000256" key="4">
    <source>
        <dbReference type="ARBA" id="ARBA00022679"/>
    </source>
</evidence>
<gene>
    <name evidence="11" type="ORF">H7R39_06245</name>
</gene>
<evidence type="ECO:0000256" key="7">
    <source>
        <dbReference type="PIRNR" id="PIRNR001369"/>
    </source>
</evidence>
<feature type="active site" evidence="8">
    <location>
        <position position="307"/>
    </location>
</feature>
<dbReference type="RefSeq" id="WP_185898411.1">
    <property type="nucleotide sequence ID" value="NZ_JACLZK010000001.1"/>
</dbReference>
<keyword evidence="3 9" id="KW-0816">Tricarboxylic acid cycle</keyword>
<evidence type="ECO:0000256" key="1">
    <source>
        <dbReference type="ARBA" id="ARBA00004751"/>
    </source>
</evidence>
<comment type="caution">
    <text evidence="11">The sequence shown here is derived from an EMBL/GenBank/DDBJ whole genome shotgun (WGS) entry which is preliminary data.</text>
</comment>
<dbReference type="PANTHER" id="PTHR42871">
    <property type="entry name" value="CITRATE SYNTHASE"/>
    <property type="match status" value="1"/>
</dbReference>
<dbReference type="PRINTS" id="PR00143">
    <property type="entry name" value="CITRTSNTHASE"/>
</dbReference>
<evidence type="ECO:0000256" key="9">
    <source>
        <dbReference type="RuleBase" id="RU003370"/>
    </source>
</evidence>
<dbReference type="EMBL" id="JACLZK010000001">
    <property type="protein sequence ID" value="MBC2882857.1"/>
    <property type="molecule type" value="Genomic_DNA"/>
</dbReference>
<organism evidence="11 12">
    <name type="scientific">Campylobacter massiliensis</name>
    <dbReference type="NCBI Taxonomy" id="2762557"/>
    <lineage>
        <taxon>Bacteria</taxon>
        <taxon>Pseudomonadati</taxon>
        <taxon>Campylobacterota</taxon>
        <taxon>Epsilonproteobacteria</taxon>
        <taxon>Campylobacterales</taxon>
        <taxon>Campylobacteraceae</taxon>
        <taxon>Campylobacter</taxon>
    </lineage>
</organism>
<dbReference type="InterPro" id="IPR016143">
    <property type="entry name" value="Citrate_synth-like_sm_a-sub"/>
</dbReference>
<dbReference type="InterPro" id="IPR010953">
    <property type="entry name" value="Citrate_synthase_typ-I"/>
</dbReference>
<reference evidence="11 12" key="1">
    <citation type="submission" date="2020-08" db="EMBL/GenBank/DDBJ databases">
        <title>Complete genome and description of Campylobacter massiliensis Marseille-Q3452 sp. nov.</title>
        <authorList>
            <person name="Antezack A."/>
        </authorList>
    </citation>
    <scope>NUCLEOTIDE SEQUENCE [LARGE SCALE GENOMIC DNA]</scope>
    <source>
        <strain evidence="11 12">Marseille-Q3452</strain>
    </source>
</reference>
<comment type="catalytic activity">
    <reaction evidence="5 9">
        <text>oxaloacetate + acetyl-CoA + H2O = citrate + CoA + H(+)</text>
        <dbReference type="Rhea" id="RHEA:16845"/>
        <dbReference type="ChEBI" id="CHEBI:15377"/>
        <dbReference type="ChEBI" id="CHEBI:15378"/>
        <dbReference type="ChEBI" id="CHEBI:16452"/>
        <dbReference type="ChEBI" id="CHEBI:16947"/>
        <dbReference type="ChEBI" id="CHEBI:57287"/>
        <dbReference type="ChEBI" id="CHEBI:57288"/>
        <dbReference type="EC" id="2.3.3.16"/>
    </reaction>
</comment>
<dbReference type="UniPathway" id="UPA00223">
    <property type="reaction ID" value="UER00717"/>
</dbReference>
<evidence type="ECO:0000313" key="12">
    <source>
        <dbReference type="Proteomes" id="UP000552683"/>
    </source>
</evidence>
<comment type="similarity">
    <text evidence="2 7 10">Belongs to the citrate synthase family.</text>
</comment>
<evidence type="ECO:0000256" key="3">
    <source>
        <dbReference type="ARBA" id="ARBA00022532"/>
    </source>
</evidence>
<evidence type="ECO:0000256" key="6">
    <source>
        <dbReference type="NCBIfam" id="TIGR01798"/>
    </source>
</evidence>
<dbReference type="NCBIfam" id="TIGR01798">
    <property type="entry name" value="cit_synth_I"/>
    <property type="match status" value="1"/>
</dbReference>
<sequence length="424" mass="48452">MSDTVTLTDNRNGKSYDFPILHGTMGPDVIDISTFFSDTGMFTFDRGYTSTAMCKSTITYIDGLKGELMYRGYDIAYLAEHKTFIDVAYLLLNRELPNDQQYDAFKLELKKRSFIHEGMMKLFDAFPDKAHPMAILQAAVSALSAFYSDHLNMDKPEEYHEMAMRIIAKIPTIAAFSYRFSRGLPIIYPNLDRGFTENFLYMMRSYPYEHVNLRPIEVKALDTVFMLHADHEQNASTTTVRTVGSTHAHPYACIAAGIGALWGWAHGGANEGVIRQLEQIGSVENVDKYIARAKDKNDPFRLMGFGHRVYKNFDPRAKVLKSMCDQLFDEIGINTELLKIAKKIEEIALNDEYFISRNLYPNVDFYSGLILKALSIPNDMFAVIFVIGRIPGWISQWIELKEQESIKIVRPRQLYVGETNRTPK</sequence>
<keyword evidence="12" id="KW-1185">Reference proteome</keyword>
<proteinExistence type="inferred from homology"/>
<dbReference type="PIRSF" id="PIRSF001369">
    <property type="entry name" value="Citrate_synth"/>
    <property type="match status" value="1"/>
</dbReference>
<evidence type="ECO:0000256" key="8">
    <source>
        <dbReference type="PIRSR" id="PIRSR001369-1"/>
    </source>
</evidence>